<evidence type="ECO:0000313" key="2">
    <source>
        <dbReference type="Proteomes" id="UP000253426"/>
    </source>
</evidence>
<protein>
    <submittedName>
        <fullName evidence="1">Uncharacterized protein</fullName>
    </submittedName>
</protein>
<reference evidence="1 2" key="1">
    <citation type="submission" date="2018-06" db="EMBL/GenBank/DDBJ databases">
        <title>Genomic Encyclopedia of Type Strains, Phase IV (KMG-IV): sequencing the most valuable type-strain genomes for metagenomic binning, comparative biology and taxonomic classification.</title>
        <authorList>
            <person name="Goeker M."/>
        </authorList>
    </citation>
    <scope>NUCLEOTIDE SEQUENCE [LARGE SCALE GENOMIC DNA]</scope>
    <source>
        <strain evidence="1 2">DSM 25532</strain>
    </source>
</reference>
<organism evidence="1 2">
    <name type="scientific">Roseimicrobium gellanilyticum</name>
    <dbReference type="NCBI Taxonomy" id="748857"/>
    <lineage>
        <taxon>Bacteria</taxon>
        <taxon>Pseudomonadati</taxon>
        <taxon>Verrucomicrobiota</taxon>
        <taxon>Verrucomicrobiia</taxon>
        <taxon>Verrucomicrobiales</taxon>
        <taxon>Verrucomicrobiaceae</taxon>
        <taxon>Roseimicrobium</taxon>
    </lineage>
</organism>
<dbReference type="Proteomes" id="UP000253426">
    <property type="component" value="Unassembled WGS sequence"/>
</dbReference>
<keyword evidence="2" id="KW-1185">Reference proteome</keyword>
<accession>A0A366H3T8</accession>
<name>A0A366H3T8_9BACT</name>
<evidence type="ECO:0000313" key="1">
    <source>
        <dbReference type="EMBL" id="RBP36650.1"/>
    </source>
</evidence>
<dbReference type="AlphaFoldDB" id="A0A366H3T8"/>
<sequence>MLKKACITILAALLGAGGIRDTVPFPDTIDPEDTPPETVEDINAQMRMANFRYFKSYLSECPENEIRCLWFLGNHIRVGMVMTINLRERTVYTVREVYNRGRQSSRTRHLGPYHTDEARDLLPELPPSAPYVGFAEGVHVACRREDEVRIMTYSKSATPFVVRRLYDLGGGASDFVTATP</sequence>
<dbReference type="RefSeq" id="WP_113961879.1">
    <property type="nucleotide sequence ID" value="NZ_QNRR01000016.1"/>
</dbReference>
<comment type="caution">
    <text evidence="1">The sequence shown here is derived from an EMBL/GenBank/DDBJ whole genome shotgun (WGS) entry which is preliminary data.</text>
</comment>
<dbReference type="EMBL" id="QNRR01000016">
    <property type="protein sequence ID" value="RBP36650.1"/>
    <property type="molecule type" value="Genomic_DNA"/>
</dbReference>
<gene>
    <name evidence="1" type="ORF">DES53_11689</name>
</gene>
<proteinExistence type="predicted"/>